<evidence type="ECO:0008006" key="9">
    <source>
        <dbReference type="Google" id="ProtNLM"/>
    </source>
</evidence>
<dbReference type="SUPFAM" id="SSF103481">
    <property type="entry name" value="Multidrug resistance efflux transporter EmrE"/>
    <property type="match status" value="1"/>
</dbReference>
<proteinExistence type="predicted"/>
<feature type="transmembrane region" description="Helical" evidence="6">
    <location>
        <begin position="151"/>
        <end position="170"/>
    </location>
</feature>
<evidence type="ECO:0000256" key="1">
    <source>
        <dbReference type="ARBA" id="ARBA00004141"/>
    </source>
</evidence>
<dbReference type="GO" id="GO:0005789">
    <property type="term" value="C:endoplasmic reticulum membrane"/>
    <property type="evidence" value="ECO:0007669"/>
    <property type="project" value="TreeGrafter"/>
</dbReference>
<keyword evidence="2" id="KW-0813">Transport</keyword>
<evidence type="ECO:0000256" key="6">
    <source>
        <dbReference type="SAM" id="Phobius"/>
    </source>
</evidence>
<evidence type="ECO:0000256" key="4">
    <source>
        <dbReference type="ARBA" id="ARBA00022989"/>
    </source>
</evidence>
<evidence type="ECO:0000313" key="7">
    <source>
        <dbReference type="EMBL" id="KAL0479137.1"/>
    </source>
</evidence>
<keyword evidence="5 6" id="KW-0472">Membrane</keyword>
<feature type="transmembrane region" description="Helical" evidence="6">
    <location>
        <begin position="284"/>
        <end position="308"/>
    </location>
</feature>
<evidence type="ECO:0000313" key="8">
    <source>
        <dbReference type="Proteomes" id="UP001431209"/>
    </source>
</evidence>
<protein>
    <recommendedName>
        <fullName evidence="9">Solute carrier family 35 member B3</fullName>
    </recommendedName>
</protein>
<keyword evidence="8" id="KW-1185">Reference proteome</keyword>
<dbReference type="AlphaFoldDB" id="A0AAW2YSJ1"/>
<dbReference type="EMBL" id="JAOPGA020000506">
    <property type="protein sequence ID" value="KAL0479137.1"/>
    <property type="molecule type" value="Genomic_DNA"/>
</dbReference>
<feature type="transmembrane region" description="Helical" evidence="6">
    <location>
        <begin position="314"/>
        <end position="332"/>
    </location>
</feature>
<dbReference type="InterPro" id="IPR037185">
    <property type="entry name" value="EmrE-like"/>
</dbReference>
<feature type="transmembrane region" description="Helical" evidence="6">
    <location>
        <begin position="99"/>
        <end position="121"/>
    </location>
</feature>
<dbReference type="Proteomes" id="UP001431209">
    <property type="component" value="Unassembled WGS sequence"/>
</dbReference>
<comment type="subcellular location">
    <subcellularLocation>
        <location evidence="1">Membrane</location>
        <topology evidence="1">Multi-pass membrane protein</topology>
    </subcellularLocation>
</comment>
<organism evidence="7 8">
    <name type="scientific">Acrasis kona</name>
    <dbReference type="NCBI Taxonomy" id="1008807"/>
    <lineage>
        <taxon>Eukaryota</taxon>
        <taxon>Discoba</taxon>
        <taxon>Heterolobosea</taxon>
        <taxon>Tetramitia</taxon>
        <taxon>Eutetramitia</taxon>
        <taxon>Acrasidae</taxon>
        <taxon>Acrasis</taxon>
    </lineage>
</organism>
<feature type="transmembrane region" description="Helical" evidence="6">
    <location>
        <begin position="259"/>
        <end position="277"/>
    </location>
</feature>
<name>A0AAW2YSJ1_9EUKA</name>
<dbReference type="GO" id="GO:0046964">
    <property type="term" value="F:3'-phosphoadenosine 5'-phosphosulfate transmembrane transporter activity"/>
    <property type="evidence" value="ECO:0007669"/>
    <property type="project" value="TreeGrafter"/>
</dbReference>
<evidence type="ECO:0000256" key="2">
    <source>
        <dbReference type="ARBA" id="ARBA00022448"/>
    </source>
</evidence>
<dbReference type="Pfam" id="PF08449">
    <property type="entry name" value="UAA"/>
    <property type="match status" value="1"/>
</dbReference>
<feature type="transmembrane region" description="Helical" evidence="6">
    <location>
        <begin position="224"/>
        <end position="247"/>
    </location>
</feature>
<reference evidence="7 8" key="1">
    <citation type="submission" date="2024-03" db="EMBL/GenBank/DDBJ databases">
        <title>The Acrasis kona genome and developmental transcriptomes reveal deep origins of eukaryotic multicellular pathways.</title>
        <authorList>
            <person name="Sheikh S."/>
            <person name="Fu C.-J."/>
            <person name="Brown M.W."/>
            <person name="Baldauf S.L."/>
        </authorList>
    </citation>
    <scope>NUCLEOTIDE SEQUENCE [LARGE SCALE GENOMIC DNA]</scope>
    <source>
        <strain evidence="7 8">ATCC MYA-3509</strain>
    </source>
</reference>
<dbReference type="PANTHER" id="PTHR10778">
    <property type="entry name" value="SOLUTE CARRIER FAMILY 35 MEMBER B"/>
    <property type="match status" value="1"/>
</dbReference>
<dbReference type="GO" id="GO:0000139">
    <property type="term" value="C:Golgi membrane"/>
    <property type="evidence" value="ECO:0007669"/>
    <property type="project" value="TreeGrafter"/>
</dbReference>
<dbReference type="PANTHER" id="PTHR10778:SF8">
    <property type="entry name" value="ADENOSINE 3'-PHOSPHO 5'-PHOSPHOSULFATE TRANSPORTER 2"/>
    <property type="match status" value="1"/>
</dbReference>
<evidence type="ECO:0000256" key="3">
    <source>
        <dbReference type="ARBA" id="ARBA00022692"/>
    </source>
</evidence>
<keyword evidence="3 6" id="KW-0812">Transmembrane</keyword>
<dbReference type="InterPro" id="IPR013657">
    <property type="entry name" value="SCL35B1-4/HUT1"/>
</dbReference>
<sequence>MQPHHTELGAPSANASRTALLILCAVGALLFYILSGVAQEYVYTQYDGFSFGFFLTLFQFASYAFFSGIHWYISPGHQRQHMILPDKSIKTQQNFDIKWYFLLGALMVAGVGLGNQALSYINYPTKILFKSSKLLFVMAAGVFITKKKYGVWDYAASLLMMLGLFGLFYANNSAKATTDVVEAGLGWDAFVGASMLFSALASDSVASNVQEKILQEMDRTPTELIFWGHLVGACILVVVCVVVGQLFPAIEFCVKNPSILIALLFYAVLSYVGVQFVHTCTKSFGIIVTLTITSSRKVISVMLSYILFPKPLTLVHFFAIVLVFIGIFLRIYSKNRDVFDEAFGTLLKSVKMYLSRRTNPNPISPHIHAHLKQISSSHSTGMDLSPITPQKMIFRVNHQQKI</sequence>
<keyword evidence="4 6" id="KW-1133">Transmembrane helix</keyword>
<feature type="transmembrane region" description="Helical" evidence="6">
    <location>
        <begin position="20"/>
        <end position="39"/>
    </location>
</feature>
<evidence type="ECO:0000256" key="5">
    <source>
        <dbReference type="ARBA" id="ARBA00023136"/>
    </source>
</evidence>
<comment type="caution">
    <text evidence="7">The sequence shown here is derived from an EMBL/GenBank/DDBJ whole genome shotgun (WGS) entry which is preliminary data.</text>
</comment>
<gene>
    <name evidence="7" type="ORF">AKO1_008011</name>
</gene>
<feature type="transmembrane region" description="Helical" evidence="6">
    <location>
        <begin position="51"/>
        <end position="73"/>
    </location>
</feature>
<accession>A0AAW2YSJ1</accession>